<feature type="compositionally biased region" description="Low complexity" evidence="1">
    <location>
        <begin position="956"/>
        <end position="967"/>
    </location>
</feature>
<protein>
    <submittedName>
        <fullName evidence="3">Uncharacterized protein</fullName>
    </submittedName>
</protein>
<name>A0AA85J611_TRIRE</name>
<evidence type="ECO:0000256" key="1">
    <source>
        <dbReference type="SAM" id="MobiDB-lite"/>
    </source>
</evidence>
<feature type="region of interest" description="Disordered" evidence="1">
    <location>
        <begin position="954"/>
        <end position="981"/>
    </location>
</feature>
<feature type="compositionally biased region" description="Low complexity" evidence="1">
    <location>
        <begin position="1129"/>
        <end position="1149"/>
    </location>
</feature>
<sequence length="1511" mass="170364">MFKELSPSHENIKCLSVTNNNEKKVFIPCDNLLNNKLIKSNKTPEECKNLIKQKEQSNVQGCHEMNCRQYSENNESYVCCCCCCETGRQISQFEINQKVKHSWSNSNNNNNVPKVLSNIEHIEKYGTKLCEILRFDSTPGSLHESNVNNKNINSIVQSSSTVGDVRDSLLGCPSSSSSSTSTSYCNSCTLRSPNLNSENSSIQSQIMYLKCCDHISCWCTLQGNIESKDSKNDKLCIIDTTTRINDTTKRYITEIRMNLRGGRLSSAHSEYCESQQPDESIHEQLSCVRAVPCKAISRELLNRVNSNHSCEEFINEKIVTVYKNDFAMYSFDNNQDKIQSYGDDDDEGVQPSLSDNQLSFIQPPKCDSINTINSSEKLPNNEGIGDKITRISNHRELVNQKLFDCVEIDSSYNFLGDTKYCEADTQCTTTDNEIQGITLRNQSIMQKPTRQLISTNMENEVVAYDSQNAFTNLSESNTDCILDEISLSNMKQLVHQHPETLSNHEGDIGVSLEGQACQLDEISLMKSIQTSESMSSSDVYPYLGKKSRGTQSDLQETSKIFKDIEIQTSYTSQELKPPSCQLIESSVSLENVDKLPKLPLPTGFQYLTKEFEHRMKGDSTQPRCLGGNSTIPLTNNSTNFTCLTQKTNITTTNSYIPRMLHQSAYSMFDNSSIHSGSSRSRSSIYNNKTKNSFSFWNRHSHSCLQPEANKSVYSIIRQNMKRLVHPKKQLNTPTIDKGMGDSLDGQKRHKFAPQHSGLKSPFELSVCQTYPSCRSEKNTLISHLDQTILKQPNNEVIGVQHNESGYYDRVVFVEGTTTPKSKDLEHNETIEQQSVYLSLSIKKTPNRTCHPDENHLHNQDDKELVKCDSQNSLDTLTESKTCVCSRCHQVRNAVKSRNSEGKKSISYDNVCEVSCHGNNISMDQMKGKCTRSVENIHSEKSTSSVCCSRCEKNPASTSSSSSSSSSSESRHLPSNIKSTHDAEAERCLNKCQTSCKKHTRPRHDDNDVINKGSCSIASDSKAVNSKGRGEKEKQSSEGKYDLTTSQINNLFQMIDQNDKYDILHKWLVEQMAYSLKRNPVSMKSNMSKCTKESLLQCNDCKDYNSSCTCSECQVSRFHDDGDGDRHLYTSKNTSTSTSSSSSESLSSTRMSKRLTTSKQMFPISESNERQRQRGMFVENRVGRAVQSNSLEKYYSSSEERKNQGCISPHQLSNILRSNSENILNINELYNNTKWIYKEIQPQNILTQCRSTVLAIPERGKDSTTTTTTKGRTTFDKSIINRSYSLERIHMDNTNPTNPKCVNIKELGNTPVRTINSLNRHDTYKSVNRKPPVLKLTKQQTSETTVTNNTTPGANISNTCKRLSYTSQNNKLSKKPIPQTLTSTLSNIKLNRPSDNSKDKSSTRLNDVDTRHQEIFELSPYDDLVKSYLNTSDRRIKAIATKNNCEIQISGPFNRPERLSSTNATTGGGAGIIQRGKIKYQCHIYAMNERKLGQCVNFLKETFPNSLLRLTR</sequence>
<dbReference type="Proteomes" id="UP000050795">
    <property type="component" value="Unassembled WGS sequence"/>
</dbReference>
<proteinExistence type="predicted"/>
<feature type="compositionally biased region" description="Polar residues" evidence="1">
    <location>
        <begin position="1378"/>
        <end position="1388"/>
    </location>
</feature>
<feature type="region of interest" description="Disordered" evidence="1">
    <location>
        <begin position="1367"/>
        <end position="1405"/>
    </location>
</feature>
<feature type="compositionally biased region" description="Basic and acidic residues" evidence="1">
    <location>
        <begin position="1027"/>
        <end position="1040"/>
    </location>
</feature>
<organism evidence="2 3">
    <name type="scientific">Trichobilharzia regenti</name>
    <name type="common">Nasal bird schistosome</name>
    <dbReference type="NCBI Taxonomy" id="157069"/>
    <lineage>
        <taxon>Eukaryota</taxon>
        <taxon>Metazoa</taxon>
        <taxon>Spiralia</taxon>
        <taxon>Lophotrochozoa</taxon>
        <taxon>Platyhelminthes</taxon>
        <taxon>Trematoda</taxon>
        <taxon>Digenea</taxon>
        <taxon>Strigeidida</taxon>
        <taxon>Schistosomatoidea</taxon>
        <taxon>Schistosomatidae</taxon>
        <taxon>Trichobilharzia</taxon>
    </lineage>
</organism>
<accession>A0AA85J611</accession>
<reference evidence="2" key="1">
    <citation type="submission" date="2022-06" db="EMBL/GenBank/DDBJ databases">
        <authorList>
            <person name="Berger JAMES D."/>
            <person name="Berger JAMES D."/>
        </authorList>
    </citation>
    <scope>NUCLEOTIDE SEQUENCE [LARGE SCALE GENOMIC DNA]</scope>
</reference>
<feature type="region of interest" description="Disordered" evidence="1">
    <location>
        <begin position="1128"/>
        <end position="1171"/>
    </location>
</feature>
<keyword evidence="2" id="KW-1185">Reference proteome</keyword>
<feature type="region of interest" description="Disordered" evidence="1">
    <location>
        <begin position="1020"/>
        <end position="1040"/>
    </location>
</feature>
<evidence type="ECO:0000313" key="3">
    <source>
        <dbReference type="WBParaSite" id="TREG1_131190.1"/>
    </source>
</evidence>
<evidence type="ECO:0000313" key="2">
    <source>
        <dbReference type="Proteomes" id="UP000050795"/>
    </source>
</evidence>
<dbReference type="WBParaSite" id="TREG1_131190.1">
    <property type="protein sequence ID" value="TREG1_131190.1"/>
    <property type="gene ID" value="TREG1_131190"/>
</dbReference>
<reference evidence="3" key="2">
    <citation type="submission" date="2023-11" db="UniProtKB">
        <authorList>
            <consortium name="WormBaseParasite"/>
        </authorList>
    </citation>
    <scope>IDENTIFICATION</scope>
</reference>
<feature type="compositionally biased region" description="Basic and acidic residues" evidence="1">
    <location>
        <begin position="1394"/>
        <end position="1405"/>
    </location>
</feature>